<protein>
    <submittedName>
        <fullName evidence="3">Nuclear NF-kB activating protein, putative</fullName>
    </submittedName>
</protein>
<dbReference type="EMBL" id="HG676989">
    <property type="protein sequence ID" value="CDJ44376.1"/>
    <property type="molecule type" value="Genomic_DNA"/>
</dbReference>
<organism evidence="3 4">
    <name type="scientific">Eimeria tenella</name>
    <name type="common">Coccidian parasite</name>
    <dbReference type="NCBI Taxonomy" id="5802"/>
    <lineage>
        <taxon>Eukaryota</taxon>
        <taxon>Sar</taxon>
        <taxon>Alveolata</taxon>
        <taxon>Apicomplexa</taxon>
        <taxon>Conoidasida</taxon>
        <taxon>Coccidia</taxon>
        <taxon>Eucoccidiorida</taxon>
        <taxon>Eimeriorina</taxon>
        <taxon>Eimeriidae</taxon>
        <taxon>Eimeria</taxon>
    </lineage>
</organism>
<proteinExistence type="inferred from homology"/>
<feature type="non-terminal residue" evidence="3">
    <location>
        <position position="1"/>
    </location>
</feature>
<evidence type="ECO:0000259" key="2">
    <source>
        <dbReference type="Pfam" id="PF06047"/>
    </source>
</evidence>
<dbReference type="GO" id="GO:0003682">
    <property type="term" value="F:chromatin binding"/>
    <property type="evidence" value="ECO:0007669"/>
    <property type="project" value="InterPro"/>
</dbReference>
<feature type="domain" description="NF-kappa-B-activating protein C-terminal" evidence="2">
    <location>
        <begin position="31"/>
        <end position="82"/>
    </location>
</feature>
<name>U6L2H2_EIMTE</name>
<evidence type="ECO:0000313" key="3">
    <source>
        <dbReference type="EMBL" id="CDJ44376.1"/>
    </source>
</evidence>
<comment type="similarity">
    <text evidence="1">Belongs to the NKAP family.</text>
</comment>
<dbReference type="PANTHER" id="PTHR13087:SF0">
    <property type="entry name" value="NFKB ACTIVATING PROTEIN LIKE"/>
    <property type="match status" value="1"/>
</dbReference>
<evidence type="ECO:0000313" key="4">
    <source>
        <dbReference type="Proteomes" id="UP000030747"/>
    </source>
</evidence>
<dbReference type="AlphaFoldDB" id="U6L2H2"/>
<reference evidence="3" key="2">
    <citation type="submission" date="2013-10" db="EMBL/GenBank/DDBJ databases">
        <authorList>
            <person name="Aslett M."/>
        </authorList>
    </citation>
    <scope>NUCLEOTIDE SEQUENCE [LARGE SCALE GENOMIC DNA]</scope>
    <source>
        <strain evidence="3">Houghton</strain>
    </source>
</reference>
<dbReference type="InterPro" id="IPR040466">
    <property type="entry name" value="NKAP"/>
</dbReference>
<reference evidence="3" key="1">
    <citation type="submission" date="2013-10" db="EMBL/GenBank/DDBJ databases">
        <title>Genomic analysis of the causative agents of coccidiosis in chickens.</title>
        <authorList>
            <person name="Reid A.J."/>
            <person name="Blake D."/>
            <person name="Billington K."/>
            <person name="Browne H."/>
            <person name="Dunn M."/>
            <person name="Hung S."/>
            <person name="Kawahara F."/>
            <person name="Miranda-Saavedra D."/>
            <person name="Mourier T."/>
            <person name="Nagra H."/>
            <person name="Otto T.D."/>
            <person name="Rawlings N."/>
            <person name="Sanchez A."/>
            <person name="Sanders M."/>
            <person name="Subramaniam C."/>
            <person name="Tay Y."/>
            <person name="Dear P."/>
            <person name="Doerig C."/>
            <person name="Gruber A."/>
            <person name="Parkinson J."/>
            <person name="Shirley M."/>
            <person name="Wan K.L."/>
            <person name="Berriman M."/>
            <person name="Tomley F."/>
            <person name="Pain A."/>
        </authorList>
    </citation>
    <scope>NUCLEOTIDE SEQUENCE [LARGE SCALE GENOMIC DNA]</scope>
    <source>
        <strain evidence="3">Houghton</strain>
    </source>
</reference>
<dbReference type="OrthoDB" id="273141at2759"/>
<dbReference type="GO" id="GO:0010468">
    <property type="term" value="P:regulation of gene expression"/>
    <property type="evidence" value="ECO:0007669"/>
    <property type="project" value="TreeGrafter"/>
</dbReference>
<evidence type="ECO:0000256" key="1">
    <source>
        <dbReference type="ARBA" id="ARBA00009313"/>
    </source>
</evidence>
<dbReference type="GeneID" id="25256242"/>
<gene>
    <name evidence="3" type="ORF">ETH_00036005</name>
</gene>
<keyword evidence="4" id="KW-1185">Reference proteome</keyword>
<dbReference type="Proteomes" id="UP000030747">
    <property type="component" value="Unassembled WGS sequence"/>
</dbReference>
<dbReference type="InterPro" id="IPR009269">
    <property type="entry name" value="NKAP_C"/>
</dbReference>
<sequence length="86" mass="9161">AEEAGDGSSSEDELVGPKPMEVTNKLAQKNVDYGFALRPGEGEAIAQFVQEGKRIPRRGEVGLTAEEISTFESLGYVMSGSRCGKP</sequence>
<accession>U6L2H2</accession>
<dbReference type="RefSeq" id="XP_013235125.1">
    <property type="nucleotide sequence ID" value="XM_013379671.1"/>
</dbReference>
<dbReference type="VEuPathDB" id="ToxoDB:ETH_00036005"/>
<dbReference type="PANTHER" id="PTHR13087">
    <property type="entry name" value="NF-KAPPA B ACTIVATING PROTEIN"/>
    <property type="match status" value="1"/>
</dbReference>
<dbReference type="GO" id="GO:0005634">
    <property type="term" value="C:nucleus"/>
    <property type="evidence" value="ECO:0007669"/>
    <property type="project" value="TreeGrafter"/>
</dbReference>
<dbReference type="Pfam" id="PF06047">
    <property type="entry name" value="Nkap_C"/>
    <property type="match status" value="1"/>
</dbReference>